<dbReference type="Pfam" id="PF00842">
    <property type="entry name" value="Ala_racemase_C"/>
    <property type="match status" value="1"/>
</dbReference>
<comment type="similarity">
    <text evidence="3">Belongs to the alanine racemase family.</text>
</comment>
<evidence type="ECO:0000256" key="7">
    <source>
        <dbReference type="SAM" id="MobiDB-lite"/>
    </source>
</evidence>
<dbReference type="InterPro" id="IPR009006">
    <property type="entry name" value="Ala_racemase/Decarboxylase_C"/>
</dbReference>
<dbReference type="RefSeq" id="WP_174472389.1">
    <property type="nucleotide sequence ID" value="NZ_JAGINN010000014.1"/>
</dbReference>
<evidence type="ECO:0000256" key="6">
    <source>
        <dbReference type="ARBA" id="ARBA00023235"/>
    </source>
</evidence>
<keyword evidence="10" id="KW-1185">Reference proteome</keyword>
<dbReference type="SUPFAM" id="SSF51419">
    <property type="entry name" value="PLP-binding barrel"/>
    <property type="match status" value="1"/>
</dbReference>
<dbReference type="PANTHER" id="PTHR30511">
    <property type="entry name" value="ALANINE RACEMASE"/>
    <property type="match status" value="1"/>
</dbReference>
<dbReference type="CDD" id="cd00430">
    <property type="entry name" value="PLPDE_III_AR"/>
    <property type="match status" value="1"/>
</dbReference>
<dbReference type="InterPro" id="IPR000821">
    <property type="entry name" value="Ala_racemase"/>
</dbReference>
<evidence type="ECO:0000256" key="3">
    <source>
        <dbReference type="ARBA" id="ARBA00007880"/>
    </source>
</evidence>
<dbReference type="EC" id="5.1.1.1" evidence="4"/>
<dbReference type="NCBIfam" id="TIGR00492">
    <property type="entry name" value="alr"/>
    <property type="match status" value="1"/>
</dbReference>
<name>A0ABX2KIR3_9PROT</name>
<dbReference type="Pfam" id="PF01168">
    <property type="entry name" value="Ala_racemase_N"/>
    <property type="match status" value="1"/>
</dbReference>
<dbReference type="PROSITE" id="PS00395">
    <property type="entry name" value="ALANINE_RACEMASE"/>
    <property type="match status" value="1"/>
</dbReference>
<accession>A0ABX2KIR3</accession>
<protein>
    <recommendedName>
        <fullName evidence="4">alanine racemase</fullName>
        <ecNumber evidence="4">5.1.1.1</ecNumber>
    </recommendedName>
</protein>
<evidence type="ECO:0000256" key="5">
    <source>
        <dbReference type="ARBA" id="ARBA00022898"/>
    </source>
</evidence>
<evidence type="ECO:0000259" key="8">
    <source>
        <dbReference type="SMART" id="SM01005"/>
    </source>
</evidence>
<dbReference type="PRINTS" id="PR00992">
    <property type="entry name" value="ALARACEMASE"/>
</dbReference>
<evidence type="ECO:0000256" key="4">
    <source>
        <dbReference type="ARBA" id="ARBA00013089"/>
    </source>
</evidence>
<feature type="compositionally biased region" description="Gly residues" evidence="7">
    <location>
        <begin position="277"/>
        <end position="286"/>
    </location>
</feature>
<dbReference type="GO" id="GO:0008784">
    <property type="term" value="F:alanine racemase activity"/>
    <property type="evidence" value="ECO:0007669"/>
    <property type="project" value="UniProtKB-EC"/>
</dbReference>
<dbReference type="InterPro" id="IPR029066">
    <property type="entry name" value="PLP-binding_barrel"/>
</dbReference>
<evidence type="ECO:0000313" key="9">
    <source>
        <dbReference type="EMBL" id="NUB01316.1"/>
    </source>
</evidence>
<evidence type="ECO:0000256" key="2">
    <source>
        <dbReference type="ARBA" id="ARBA00001933"/>
    </source>
</evidence>
<dbReference type="Proteomes" id="UP000605086">
    <property type="component" value="Unassembled WGS sequence"/>
</dbReference>
<keyword evidence="6 9" id="KW-0413">Isomerase</keyword>
<feature type="domain" description="Alanine racemase C-terminal" evidence="8">
    <location>
        <begin position="245"/>
        <end position="384"/>
    </location>
</feature>
<evidence type="ECO:0000313" key="10">
    <source>
        <dbReference type="Proteomes" id="UP000605086"/>
    </source>
</evidence>
<gene>
    <name evidence="9" type="primary">alr</name>
    <name evidence="9" type="ORF">GBZ48_18805</name>
</gene>
<comment type="cofactor">
    <cofactor evidence="2">
        <name>pyridoxal 5'-phosphate</name>
        <dbReference type="ChEBI" id="CHEBI:597326"/>
    </cofactor>
</comment>
<sequence length="395" mass="41255">MTVDVAGCHAVLHIDRLTSNLAMARSMLDRGSRILGVVKANAYGHGALAVSRALERAGIDGFAVDGPDEGIELRQAGIASPILVMNPLCPDEASPMIGFGLTATISDVEAAEALQAAARRAGRPADIHVRARSGCAGLGADGDALVPLLRALRSLANLRVEGLFTHMIGPYRDDPGQIGREVAGFHTLIDRLPADLPRPPLVHAVTSPGLFNAPDARFDMVRLGAVLYGIRMVEAGGAPFPFRPVMELVSRVAHLCRLEPGDDIGYGPAARRRSDGRSGGPAGGGTGGRAAMIPVGYADLPYLLRFRDSAVLIRGRRAPLIGEAFMGKVLADVTDIPDAALGDEAVFVGAQGIETITVEDIGKANGIRPSAILMLGPRVARRFAGEVGEQVGGVE</sequence>
<keyword evidence="9" id="KW-0378">Hydrolase</keyword>
<organism evidence="9 10">
    <name type="scientific">Azospirillum melinis</name>
    <dbReference type="NCBI Taxonomy" id="328839"/>
    <lineage>
        <taxon>Bacteria</taxon>
        <taxon>Pseudomonadati</taxon>
        <taxon>Pseudomonadota</taxon>
        <taxon>Alphaproteobacteria</taxon>
        <taxon>Rhodospirillales</taxon>
        <taxon>Azospirillaceae</taxon>
        <taxon>Azospirillum</taxon>
    </lineage>
</organism>
<dbReference type="SUPFAM" id="SSF50621">
    <property type="entry name" value="Alanine racemase C-terminal domain-like"/>
    <property type="match status" value="1"/>
</dbReference>
<proteinExistence type="inferred from homology"/>
<dbReference type="SMART" id="SM01005">
    <property type="entry name" value="Ala_racemase_C"/>
    <property type="match status" value="1"/>
</dbReference>
<keyword evidence="5" id="KW-0663">Pyridoxal phosphate</keyword>
<dbReference type="Gene3D" id="2.40.37.10">
    <property type="entry name" value="Lyase, Ornithine Decarboxylase, Chain A, domain 1"/>
    <property type="match status" value="1"/>
</dbReference>
<evidence type="ECO:0000256" key="1">
    <source>
        <dbReference type="ARBA" id="ARBA00000316"/>
    </source>
</evidence>
<dbReference type="InterPro" id="IPR001608">
    <property type="entry name" value="Ala_racemase_N"/>
</dbReference>
<dbReference type="InterPro" id="IPR011079">
    <property type="entry name" value="Ala_racemase_C"/>
</dbReference>
<comment type="catalytic activity">
    <reaction evidence="1">
        <text>L-alanine = D-alanine</text>
        <dbReference type="Rhea" id="RHEA:20249"/>
        <dbReference type="ChEBI" id="CHEBI:57416"/>
        <dbReference type="ChEBI" id="CHEBI:57972"/>
        <dbReference type="EC" id="5.1.1.1"/>
    </reaction>
</comment>
<feature type="region of interest" description="Disordered" evidence="7">
    <location>
        <begin position="266"/>
        <end position="286"/>
    </location>
</feature>
<dbReference type="Gene3D" id="3.20.20.10">
    <property type="entry name" value="Alanine racemase"/>
    <property type="match status" value="1"/>
</dbReference>
<reference evidence="9 10" key="1">
    <citation type="submission" date="2019-10" db="EMBL/GenBank/DDBJ databases">
        <title>Genome sequence of Azospirillum melinis.</title>
        <authorList>
            <person name="Ambrosini A."/>
            <person name="Sant'Anna F.H."/>
            <person name="Cassan F.D."/>
            <person name="Souza E.M."/>
            <person name="Passaglia L.M.P."/>
        </authorList>
    </citation>
    <scope>NUCLEOTIDE SEQUENCE [LARGE SCALE GENOMIC DNA]</scope>
    <source>
        <strain evidence="9 10">TMCY0552</strain>
    </source>
</reference>
<comment type="caution">
    <text evidence="9">The sequence shown here is derived from an EMBL/GenBank/DDBJ whole genome shotgun (WGS) entry which is preliminary data.</text>
</comment>
<dbReference type="InterPro" id="IPR020622">
    <property type="entry name" value="Ala_racemase_pyridoxalP-BS"/>
</dbReference>
<dbReference type="GO" id="GO:0016787">
    <property type="term" value="F:hydrolase activity"/>
    <property type="evidence" value="ECO:0007669"/>
    <property type="project" value="UniProtKB-KW"/>
</dbReference>
<dbReference type="EMBL" id="WHOS01000024">
    <property type="protein sequence ID" value="NUB01316.1"/>
    <property type="molecule type" value="Genomic_DNA"/>
</dbReference>
<dbReference type="PANTHER" id="PTHR30511:SF0">
    <property type="entry name" value="ALANINE RACEMASE, CATABOLIC-RELATED"/>
    <property type="match status" value="1"/>
</dbReference>